<evidence type="ECO:0000313" key="2">
    <source>
        <dbReference type="Proteomes" id="UP001371456"/>
    </source>
</evidence>
<dbReference type="EMBL" id="JBANQN010000004">
    <property type="protein sequence ID" value="KAK6792024.1"/>
    <property type="molecule type" value="Genomic_DNA"/>
</dbReference>
<sequence>MFYIHIVYFSYNIIVAEDTLNMVILLIPRQSPCFFFFFFQLLM</sequence>
<accession>A0AAN8YFZ2</accession>
<gene>
    <name evidence="1" type="ORF">RDI58_011105</name>
</gene>
<comment type="caution">
    <text evidence="1">The sequence shown here is derived from an EMBL/GenBank/DDBJ whole genome shotgun (WGS) entry which is preliminary data.</text>
</comment>
<organism evidence="1 2">
    <name type="scientific">Solanum bulbocastanum</name>
    <name type="common">Wild potato</name>
    <dbReference type="NCBI Taxonomy" id="147425"/>
    <lineage>
        <taxon>Eukaryota</taxon>
        <taxon>Viridiplantae</taxon>
        <taxon>Streptophyta</taxon>
        <taxon>Embryophyta</taxon>
        <taxon>Tracheophyta</taxon>
        <taxon>Spermatophyta</taxon>
        <taxon>Magnoliopsida</taxon>
        <taxon>eudicotyledons</taxon>
        <taxon>Gunneridae</taxon>
        <taxon>Pentapetalae</taxon>
        <taxon>asterids</taxon>
        <taxon>lamiids</taxon>
        <taxon>Solanales</taxon>
        <taxon>Solanaceae</taxon>
        <taxon>Solanoideae</taxon>
        <taxon>Solaneae</taxon>
        <taxon>Solanum</taxon>
    </lineage>
</organism>
<evidence type="ECO:0000313" key="1">
    <source>
        <dbReference type="EMBL" id="KAK6792024.1"/>
    </source>
</evidence>
<dbReference type="AlphaFoldDB" id="A0AAN8YFZ2"/>
<reference evidence="1 2" key="1">
    <citation type="submission" date="2024-02" db="EMBL/GenBank/DDBJ databases">
        <title>de novo genome assembly of Solanum bulbocastanum strain 11H21.</title>
        <authorList>
            <person name="Hosaka A.J."/>
        </authorList>
    </citation>
    <scope>NUCLEOTIDE SEQUENCE [LARGE SCALE GENOMIC DNA]</scope>
    <source>
        <tissue evidence="1">Young leaves</tissue>
    </source>
</reference>
<name>A0AAN8YFZ2_SOLBU</name>
<dbReference type="Proteomes" id="UP001371456">
    <property type="component" value="Unassembled WGS sequence"/>
</dbReference>
<protein>
    <submittedName>
        <fullName evidence="1">Uncharacterized protein</fullName>
    </submittedName>
</protein>
<keyword evidence="2" id="KW-1185">Reference proteome</keyword>
<proteinExistence type="predicted"/>